<evidence type="ECO:0000256" key="1">
    <source>
        <dbReference type="SAM" id="MobiDB-lite"/>
    </source>
</evidence>
<feature type="domain" description="Tox-PL" evidence="2">
    <location>
        <begin position="446"/>
        <end position="541"/>
    </location>
</feature>
<evidence type="ECO:0000313" key="5">
    <source>
        <dbReference type="Proteomes" id="UP001501447"/>
    </source>
</evidence>
<proteinExistence type="predicted"/>
<evidence type="ECO:0000259" key="3">
    <source>
        <dbReference type="Pfam" id="PF21725"/>
    </source>
</evidence>
<dbReference type="Pfam" id="PF21725">
    <property type="entry name" value="T7SS_signal"/>
    <property type="match status" value="1"/>
</dbReference>
<accession>A0ABN3QX30</accession>
<dbReference type="Gene3D" id="1.10.287.1060">
    <property type="entry name" value="ESAT-6-like"/>
    <property type="match status" value="1"/>
</dbReference>
<feature type="domain" description="Putative T7SS secretion signal" evidence="3">
    <location>
        <begin position="25"/>
        <end position="245"/>
    </location>
</feature>
<feature type="region of interest" description="Disordered" evidence="1">
    <location>
        <begin position="382"/>
        <end position="410"/>
    </location>
</feature>
<keyword evidence="5" id="KW-1185">Reference proteome</keyword>
<feature type="region of interest" description="Disordered" evidence="1">
    <location>
        <begin position="1"/>
        <end position="21"/>
    </location>
</feature>
<organism evidence="4 5">
    <name type="scientific">Streptomyces axinellae</name>
    <dbReference type="NCBI Taxonomy" id="552788"/>
    <lineage>
        <taxon>Bacteria</taxon>
        <taxon>Bacillati</taxon>
        <taxon>Actinomycetota</taxon>
        <taxon>Actinomycetes</taxon>
        <taxon>Kitasatosporales</taxon>
        <taxon>Streptomycetaceae</taxon>
        <taxon>Streptomyces</taxon>
    </lineage>
</organism>
<feature type="region of interest" description="Disordered" evidence="1">
    <location>
        <begin position="186"/>
        <end position="208"/>
    </location>
</feature>
<dbReference type="Pfam" id="PF15644">
    <property type="entry name" value="Gln_amidase"/>
    <property type="match status" value="1"/>
</dbReference>
<dbReference type="InterPro" id="IPR028908">
    <property type="entry name" value="Tox-PL_dom"/>
</dbReference>
<evidence type="ECO:0008006" key="6">
    <source>
        <dbReference type="Google" id="ProtNLM"/>
    </source>
</evidence>
<dbReference type="InterPro" id="IPR049082">
    <property type="entry name" value="T7SS_signal"/>
</dbReference>
<gene>
    <name evidence="4" type="ORF">GCM10009863_62820</name>
</gene>
<comment type="caution">
    <text evidence="4">The sequence shown here is derived from an EMBL/GenBank/DDBJ whole genome shotgun (WGS) entry which is preliminary data.</text>
</comment>
<feature type="compositionally biased region" description="Low complexity" evidence="1">
    <location>
        <begin position="226"/>
        <end position="240"/>
    </location>
</feature>
<evidence type="ECO:0000313" key="4">
    <source>
        <dbReference type="EMBL" id="GAA2637549.1"/>
    </source>
</evidence>
<sequence length="560" mass="59296">MGLTDTFGDLVDGGKSLADKGLGAVEDGWEKGKKGLGEGVDWATDWTGRGLDKIGAEGAADAVEDWGDETASSLGATVSEQQLGQTEEADELVHGSPSDIRSSAKHLRDFQHAFERVGKGMRQLDSSHWKGEAAKTFREKFPMHPVRWARAADACEKAADALESYADTVKWAQDQAKEAVAKYKKGNAASDKAAKEDPPPETDPGTAHRDLAKEILGRARRQRNEAAGSAAKSVRAALAHAPKEPPPLKRAAATYLDGMGAGAIELTHVAGGVVKGAAGIVTFARGLNPMDVYNLTHPAAYVQNVNMTLAGLVSTAAHPERIPQGLLATFKNDPSEGAGRLIPELIGTKGLGTLRTGLRVAAKEGAGTAAYGAAREGAESAARTGARDAAGAGKDWSDLAKSTPDTKHPAIHADAVEPGRAREFLDEEFPWMKDLNNTGEYGYTHNCPNATVTVDRRLDGHEVSAAPLHGGGDMPNTALRSGHPDGFKYYMNSYDDIIKDMGERGPDARGAVSIRRADGTGHLFNVVNTPHGVTFLDGATGNLARLEQDVIRIGYMPYRG</sequence>
<dbReference type="RefSeq" id="WP_344570468.1">
    <property type="nucleotide sequence ID" value="NZ_BAAARJ010000030.1"/>
</dbReference>
<name>A0ABN3QX30_9ACTN</name>
<protein>
    <recommendedName>
        <fullName evidence="6">Tox-PL domain-containing protein</fullName>
    </recommendedName>
</protein>
<evidence type="ECO:0000259" key="2">
    <source>
        <dbReference type="Pfam" id="PF15644"/>
    </source>
</evidence>
<dbReference type="EMBL" id="BAAARJ010000030">
    <property type="protein sequence ID" value="GAA2637549.1"/>
    <property type="molecule type" value="Genomic_DNA"/>
</dbReference>
<reference evidence="4 5" key="1">
    <citation type="journal article" date="2019" name="Int. J. Syst. Evol. Microbiol.">
        <title>The Global Catalogue of Microorganisms (GCM) 10K type strain sequencing project: providing services to taxonomists for standard genome sequencing and annotation.</title>
        <authorList>
            <consortium name="The Broad Institute Genomics Platform"/>
            <consortium name="The Broad Institute Genome Sequencing Center for Infectious Disease"/>
            <person name="Wu L."/>
            <person name="Ma J."/>
        </authorList>
    </citation>
    <scope>NUCLEOTIDE SEQUENCE [LARGE SCALE GENOMIC DNA]</scope>
    <source>
        <strain evidence="4 5">JCM 16373</strain>
    </source>
</reference>
<feature type="compositionally biased region" description="Low complexity" evidence="1">
    <location>
        <begin position="382"/>
        <end position="393"/>
    </location>
</feature>
<feature type="region of interest" description="Disordered" evidence="1">
    <location>
        <begin position="220"/>
        <end position="247"/>
    </location>
</feature>
<dbReference type="Proteomes" id="UP001501447">
    <property type="component" value="Unassembled WGS sequence"/>
</dbReference>